<keyword evidence="4" id="KW-1185">Reference proteome</keyword>
<dbReference type="Gene3D" id="3.40.50.970">
    <property type="match status" value="1"/>
</dbReference>
<dbReference type="InterPro" id="IPR029061">
    <property type="entry name" value="THDP-binding"/>
</dbReference>
<reference evidence="3 4" key="1">
    <citation type="submission" date="2019-04" db="EMBL/GenBank/DDBJ databases">
        <title>Natronomonas sp. F20-122 a newhaloarchaeon isolated from a saline saltern of Isla Bacuta, Huelva, Spain.</title>
        <authorList>
            <person name="Duran-Viseras A."/>
            <person name="Sanchez-Porro C."/>
            <person name="Ventosa A."/>
        </authorList>
    </citation>
    <scope>NUCLEOTIDE SEQUENCE [LARGE SCALE GENOMIC DNA]</scope>
    <source>
        <strain evidence="3 4">F20-122</strain>
    </source>
</reference>
<evidence type="ECO:0000256" key="1">
    <source>
        <dbReference type="ARBA" id="ARBA00023002"/>
    </source>
</evidence>
<name>A0A4V5ZNV8_9EURY</name>
<dbReference type="Proteomes" id="UP000308037">
    <property type="component" value="Unassembled WGS sequence"/>
</dbReference>
<feature type="domain" description="Dehydrogenase E1 component" evidence="2">
    <location>
        <begin position="37"/>
        <end position="330"/>
    </location>
</feature>
<dbReference type="Pfam" id="PF00676">
    <property type="entry name" value="E1_dh"/>
    <property type="match status" value="1"/>
</dbReference>
<dbReference type="CDD" id="cd02000">
    <property type="entry name" value="TPP_E1_PDC_ADC_BCADC"/>
    <property type="match status" value="1"/>
</dbReference>
<dbReference type="PANTHER" id="PTHR43380:SF1">
    <property type="entry name" value="2-OXOISOVALERATE DEHYDROGENASE SUBUNIT ALPHA, MITOCHONDRIAL"/>
    <property type="match status" value="1"/>
</dbReference>
<dbReference type="SUPFAM" id="SSF52518">
    <property type="entry name" value="Thiamin diphosphate-binding fold (THDP-binding)"/>
    <property type="match status" value="1"/>
</dbReference>
<evidence type="ECO:0000313" key="4">
    <source>
        <dbReference type="Proteomes" id="UP000308037"/>
    </source>
</evidence>
<dbReference type="OrthoDB" id="25266at2157"/>
<organism evidence="3 4">
    <name type="scientific">Natronomonas salsuginis</name>
    <dbReference type="NCBI Taxonomy" id="2217661"/>
    <lineage>
        <taxon>Archaea</taxon>
        <taxon>Methanobacteriati</taxon>
        <taxon>Methanobacteriota</taxon>
        <taxon>Stenosarchaea group</taxon>
        <taxon>Halobacteria</taxon>
        <taxon>Halobacteriales</taxon>
        <taxon>Natronomonadaceae</taxon>
        <taxon>Natronomonas</taxon>
    </lineage>
</organism>
<keyword evidence="1" id="KW-0560">Oxidoreductase</keyword>
<protein>
    <submittedName>
        <fullName evidence="3">Thiamine pyrophosphate-dependent dehydrogenase E1 component subunit alpha</fullName>
    </submittedName>
</protein>
<dbReference type="InterPro" id="IPR050771">
    <property type="entry name" value="Alpha-ketoacid_DH_E1_comp"/>
</dbReference>
<sequence>MDFEDADVHRRLDADGRPIEPGYEPPLSDERLRELYRDMKLSRHFDTRMISLQRQGRLGTYASSAGQEGSQFGSMYAIEDDDWVFYQYREHGSVIDRGGLADYVRYWLGYETGNATLVDHHIAPLNIGIAAHIPHATGMAWGSKLRGDDTVVVCHFGEGSTSEGDFHEGLNFAGVFDVPAVFICNNNQWAISVPAGKQTASRTFADKANAYGIPSLRVDGMDPLATFEVVRDAAGRARDPNAEPPERASGSATRPTLVEAVQYRFGAHTTADDPTVYREDEEVERWKRWDPIPRLETFLRERGSLDDEAISAIETDVEAVVADAIEKGTDVEPDPDDLFEDAYAELPDRVVEQREYLRRLREEYGDGALLEEH</sequence>
<dbReference type="AlphaFoldDB" id="A0A4V5ZNV8"/>
<proteinExistence type="predicted"/>
<comment type="caution">
    <text evidence="3">The sequence shown here is derived from an EMBL/GenBank/DDBJ whole genome shotgun (WGS) entry which is preliminary data.</text>
</comment>
<dbReference type="InterPro" id="IPR001017">
    <property type="entry name" value="DH_E1"/>
</dbReference>
<dbReference type="GO" id="GO:0016624">
    <property type="term" value="F:oxidoreductase activity, acting on the aldehyde or oxo group of donors, disulfide as acceptor"/>
    <property type="evidence" value="ECO:0007669"/>
    <property type="project" value="InterPro"/>
</dbReference>
<dbReference type="GO" id="GO:0009083">
    <property type="term" value="P:branched-chain amino acid catabolic process"/>
    <property type="evidence" value="ECO:0007669"/>
    <property type="project" value="TreeGrafter"/>
</dbReference>
<dbReference type="EMBL" id="QKNX01000004">
    <property type="protein sequence ID" value="TKR25383.1"/>
    <property type="molecule type" value="Genomic_DNA"/>
</dbReference>
<evidence type="ECO:0000313" key="3">
    <source>
        <dbReference type="EMBL" id="TKR25383.1"/>
    </source>
</evidence>
<gene>
    <name evidence="3" type="ORF">DM868_11525</name>
</gene>
<dbReference type="GO" id="GO:0044272">
    <property type="term" value="P:sulfur compound biosynthetic process"/>
    <property type="evidence" value="ECO:0007669"/>
    <property type="project" value="UniProtKB-ARBA"/>
</dbReference>
<evidence type="ECO:0000259" key="2">
    <source>
        <dbReference type="Pfam" id="PF00676"/>
    </source>
</evidence>
<dbReference type="PANTHER" id="PTHR43380">
    <property type="entry name" value="2-OXOISOVALERATE DEHYDROGENASE SUBUNIT ALPHA, MITOCHONDRIAL"/>
    <property type="match status" value="1"/>
</dbReference>
<dbReference type="RefSeq" id="WP_137277022.1">
    <property type="nucleotide sequence ID" value="NZ_QKNX01000004.1"/>
</dbReference>
<accession>A0A4V5ZNV8</accession>